<protein>
    <recommendedName>
        <fullName evidence="3">Glycosyl transferase</fullName>
    </recommendedName>
</protein>
<dbReference type="RefSeq" id="WP_172209399.1">
    <property type="nucleotide sequence ID" value="NZ_BLLI01000048.1"/>
</dbReference>
<dbReference type="Gene3D" id="3.90.550.10">
    <property type="entry name" value="Spore Coat Polysaccharide Biosynthesis Protein SpsA, Chain A"/>
    <property type="match status" value="1"/>
</dbReference>
<dbReference type="SUPFAM" id="SSF53448">
    <property type="entry name" value="Nucleotide-diphospho-sugar transferases"/>
    <property type="match status" value="1"/>
</dbReference>
<dbReference type="Proteomes" id="UP000480303">
    <property type="component" value="Unassembled WGS sequence"/>
</dbReference>
<dbReference type="InterPro" id="IPR002495">
    <property type="entry name" value="Glyco_trans_8"/>
</dbReference>
<evidence type="ECO:0000313" key="2">
    <source>
        <dbReference type="Proteomes" id="UP000480303"/>
    </source>
</evidence>
<comment type="caution">
    <text evidence="1">The sequence shown here is derived from an EMBL/GenBank/DDBJ whole genome shotgun (WGS) entry which is preliminary data.</text>
</comment>
<dbReference type="InterPro" id="IPR029044">
    <property type="entry name" value="Nucleotide-diphossugar_trans"/>
</dbReference>
<organism evidence="1 2">
    <name type="scientific">Pseudolactococcus hodotermopsidis</name>
    <dbReference type="NCBI Taxonomy" id="2709157"/>
    <lineage>
        <taxon>Bacteria</taxon>
        <taxon>Bacillati</taxon>
        <taxon>Bacillota</taxon>
        <taxon>Bacilli</taxon>
        <taxon>Lactobacillales</taxon>
        <taxon>Streptococcaceae</taxon>
        <taxon>Pseudolactococcus</taxon>
    </lineage>
</organism>
<dbReference type="GO" id="GO:0016757">
    <property type="term" value="F:glycosyltransferase activity"/>
    <property type="evidence" value="ECO:0007669"/>
    <property type="project" value="InterPro"/>
</dbReference>
<proteinExistence type="predicted"/>
<keyword evidence="2" id="KW-1185">Reference proteome</keyword>
<evidence type="ECO:0008006" key="3">
    <source>
        <dbReference type="Google" id="ProtNLM"/>
    </source>
</evidence>
<sequence>MKEEINLIITGNSDYFALAPAFFTNFCDYHKDYAVTLYVFCDELAPKYLSDLAKIADFYHQNVVNIKIGSHEFEFLKNYRVGLDMWPKQSYYYLLAGKYLPDETITRALYCDLDISFFADSYNLYMTDFSDKWFVAQTEAGSLPLETITDEQKRRGSVANSGVLLLNLTALREHNINGTYFENQLSQLSETKVTYRGQELDFFADQGLFSYVFANQIKFFNTDLIRHEPPYNNAQIAHFSAAGKKMMQGKIADILTNEDRRYIYQVERYKILSAIILEKINVEQTFELYDKGLSAAISHSDFILSPHKMLYYWQPKTTKFLGTYFYEFEGLERVFFRFSSFFSPKQNQIYQIKLVVKASQDIPDFGVVGLYQQLTRRVTQGFVKADEVTELTAEIDFKTTIWEGFGFSSHSVSVGTVLDIIDIAIEEKED</sequence>
<evidence type="ECO:0000313" key="1">
    <source>
        <dbReference type="EMBL" id="GFH42959.1"/>
    </source>
</evidence>
<reference evidence="1 2" key="1">
    <citation type="submission" date="2020-02" db="EMBL/GenBank/DDBJ databases">
        <title>Draft genome sequence of Lactococcus sp. Hs30E4-3.</title>
        <authorList>
            <person name="Noda S."/>
            <person name="Yuki M."/>
            <person name="Ohkuma M."/>
        </authorList>
    </citation>
    <scope>NUCLEOTIDE SEQUENCE [LARGE SCALE GENOMIC DNA]</scope>
    <source>
        <strain evidence="1 2">Hs30E4-3</strain>
    </source>
</reference>
<accession>A0A6A0BBY7</accession>
<dbReference type="AlphaFoldDB" id="A0A6A0BBY7"/>
<dbReference type="Pfam" id="PF01501">
    <property type="entry name" value="Glyco_transf_8"/>
    <property type="match status" value="1"/>
</dbReference>
<dbReference type="EMBL" id="BLLI01000048">
    <property type="protein sequence ID" value="GFH42959.1"/>
    <property type="molecule type" value="Genomic_DNA"/>
</dbReference>
<gene>
    <name evidence="1" type="ORF">Hs30E_15100</name>
</gene>
<name>A0A6A0BBY7_9LACT</name>